<dbReference type="KEGG" id="mfy:HH212_22115"/>
<proteinExistence type="inferred from homology"/>
<dbReference type="EMBL" id="CP051685">
    <property type="protein sequence ID" value="QJE02384.1"/>
    <property type="molecule type" value="Genomic_DNA"/>
</dbReference>
<accession>A0A7Z2W095</accession>
<sequence length="100" mass="10733">MNTAIAAAQDKSTRVERIRALLQAALAPAELAVDDESHLHAGHAGAASGGGHYRVRIVSERFQGLRLVMRHRLVYDAVQGMMHTDIHALAITALAPSELS</sequence>
<dbReference type="GO" id="GO:0016226">
    <property type="term" value="P:iron-sulfur cluster assembly"/>
    <property type="evidence" value="ECO:0007669"/>
    <property type="project" value="TreeGrafter"/>
</dbReference>
<dbReference type="Pfam" id="PF01722">
    <property type="entry name" value="BolA"/>
    <property type="match status" value="1"/>
</dbReference>
<dbReference type="RefSeq" id="WP_170204471.1">
    <property type="nucleotide sequence ID" value="NZ_CP051685.1"/>
</dbReference>
<dbReference type="AlphaFoldDB" id="A0A7Z2W095"/>
<dbReference type="PANTHER" id="PTHR46230:SF3">
    <property type="entry name" value="SUFE-LIKE PROTEIN 1, CHLOROPLASTIC_MITOCHONDRIAL"/>
    <property type="match status" value="1"/>
</dbReference>
<evidence type="ECO:0000313" key="3">
    <source>
        <dbReference type="Proteomes" id="UP000502415"/>
    </source>
</evidence>
<name>A0A7Z2W095_9BURK</name>
<comment type="similarity">
    <text evidence="1">Belongs to the BolA/IbaG family.</text>
</comment>
<dbReference type="PIRSF" id="PIRSF003113">
    <property type="entry name" value="BolA"/>
    <property type="match status" value="1"/>
</dbReference>
<dbReference type="Proteomes" id="UP000502415">
    <property type="component" value="Chromosome"/>
</dbReference>
<dbReference type="InterPro" id="IPR002634">
    <property type="entry name" value="BolA"/>
</dbReference>
<keyword evidence="3" id="KW-1185">Reference proteome</keyword>
<dbReference type="Gene3D" id="3.30.300.90">
    <property type="entry name" value="BolA-like"/>
    <property type="match status" value="1"/>
</dbReference>
<gene>
    <name evidence="2" type="ORF">HH212_22115</name>
</gene>
<dbReference type="InterPro" id="IPR036065">
    <property type="entry name" value="BolA-like_sf"/>
</dbReference>
<evidence type="ECO:0000256" key="1">
    <source>
        <dbReference type="RuleBase" id="RU003860"/>
    </source>
</evidence>
<protein>
    <submittedName>
        <fullName evidence="2">BolA family transcriptional regulator</fullName>
    </submittedName>
</protein>
<dbReference type="PANTHER" id="PTHR46230">
    <property type="match status" value="1"/>
</dbReference>
<reference evidence="2 3" key="1">
    <citation type="submission" date="2020-04" db="EMBL/GenBank/DDBJ databases">
        <title>Genome sequencing of novel species.</title>
        <authorList>
            <person name="Heo J."/>
            <person name="Kim S.-J."/>
            <person name="Kim J.-S."/>
            <person name="Hong S.-B."/>
            <person name="Kwon S.-W."/>
        </authorList>
    </citation>
    <scope>NUCLEOTIDE SEQUENCE [LARGE SCALE GENOMIC DNA]</scope>
    <source>
        <strain evidence="2 3">GN2-R2</strain>
    </source>
</reference>
<dbReference type="SUPFAM" id="SSF82657">
    <property type="entry name" value="BolA-like"/>
    <property type="match status" value="1"/>
</dbReference>
<evidence type="ECO:0000313" key="2">
    <source>
        <dbReference type="EMBL" id="QJE02384.1"/>
    </source>
</evidence>
<organism evidence="2 3">
    <name type="scientific">Massilia forsythiae</name>
    <dbReference type="NCBI Taxonomy" id="2728020"/>
    <lineage>
        <taxon>Bacteria</taxon>
        <taxon>Pseudomonadati</taxon>
        <taxon>Pseudomonadota</taxon>
        <taxon>Betaproteobacteria</taxon>
        <taxon>Burkholderiales</taxon>
        <taxon>Oxalobacteraceae</taxon>
        <taxon>Telluria group</taxon>
        <taxon>Massilia</taxon>
    </lineage>
</organism>